<evidence type="ECO:0000256" key="1">
    <source>
        <dbReference type="SAM" id="Phobius"/>
    </source>
</evidence>
<evidence type="ECO:0000313" key="3">
    <source>
        <dbReference type="EMBL" id="KAK7277997.1"/>
    </source>
</evidence>
<sequence>MCKIFRDNFYNFHVLCTGLNGFFLLPLVSVNIVVSPFLSSHALLVMAFALLLKGNFIIIITLVSFAMFCCYSEAAEGDLQGQSMLKALSCFDNKLIYAGCNEAYRLNPSGDINIPLEATDLFCSGPCLTETQLVLDCIDNILSNFIFYNKATVQQMRYALNAGCSYSRQRGNFNLGDFIGGEANDARKLPILNRSCMFILAVITVYFM</sequence>
<dbReference type="Proteomes" id="UP001359559">
    <property type="component" value="Unassembled WGS sequence"/>
</dbReference>
<dbReference type="PANTHER" id="PTHR34366">
    <property type="entry name" value="OS07G0289901 PROTEIN-RELATED"/>
    <property type="match status" value="1"/>
</dbReference>
<organism evidence="3 4">
    <name type="scientific">Clitoria ternatea</name>
    <name type="common">Butterfly pea</name>
    <dbReference type="NCBI Taxonomy" id="43366"/>
    <lineage>
        <taxon>Eukaryota</taxon>
        <taxon>Viridiplantae</taxon>
        <taxon>Streptophyta</taxon>
        <taxon>Embryophyta</taxon>
        <taxon>Tracheophyta</taxon>
        <taxon>Spermatophyta</taxon>
        <taxon>Magnoliopsida</taxon>
        <taxon>eudicotyledons</taxon>
        <taxon>Gunneridae</taxon>
        <taxon>Pentapetalae</taxon>
        <taxon>rosids</taxon>
        <taxon>fabids</taxon>
        <taxon>Fabales</taxon>
        <taxon>Fabaceae</taxon>
        <taxon>Papilionoideae</taxon>
        <taxon>50 kb inversion clade</taxon>
        <taxon>NPAAA clade</taxon>
        <taxon>indigoferoid/millettioid clade</taxon>
        <taxon>Phaseoleae</taxon>
        <taxon>Clitoria</taxon>
    </lineage>
</organism>
<dbReference type="AlphaFoldDB" id="A0AAN9FK70"/>
<name>A0AAN9FK70_CLITE</name>
<evidence type="ECO:0000313" key="4">
    <source>
        <dbReference type="Proteomes" id="UP001359559"/>
    </source>
</evidence>
<feature type="domain" description="DUF7731" evidence="2">
    <location>
        <begin position="82"/>
        <end position="177"/>
    </location>
</feature>
<keyword evidence="1" id="KW-0812">Transmembrane</keyword>
<protein>
    <recommendedName>
        <fullName evidence="2">DUF7731 domain-containing protein</fullName>
    </recommendedName>
</protein>
<dbReference type="InterPro" id="IPR056633">
    <property type="entry name" value="DUF7731"/>
</dbReference>
<proteinExistence type="predicted"/>
<dbReference type="EMBL" id="JAYKXN010000006">
    <property type="protein sequence ID" value="KAK7277997.1"/>
    <property type="molecule type" value="Genomic_DNA"/>
</dbReference>
<reference evidence="3 4" key="1">
    <citation type="submission" date="2024-01" db="EMBL/GenBank/DDBJ databases">
        <title>The genomes of 5 underutilized Papilionoideae crops provide insights into root nodulation and disease resistance.</title>
        <authorList>
            <person name="Yuan L."/>
        </authorList>
    </citation>
    <scope>NUCLEOTIDE SEQUENCE [LARGE SCALE GENOMIC DNA]</scope>
    <source>
        <strain evidence="3">LY-2023</strain>
        <tissue evidence="3">Leaf</tissue>
    </source>
</reference>
<dbReference type="PANTHER" id="PTHR34366:SF8">
    <property type="entry name" value="TRANSMEMBRANE PROTEIN"/>
    <property type="match status" value="1"/>
</dbReference>
<comment type="caution">
    <text evidence="3">The sequence shown here is derived from an EMBL/GenBank/DDBJ whole genome shotgun (WGS) entry which is preliminary data.</text>
</comment>
<feature type="transmembrane region" description="Helical" evidence="1">
    <location>
        <begin position="12"/>
        <end position="38"/>
    </location>
</feature>
<keyword evidence="1" id="KW-1133">Transmembrane helix</keyword>
<accession>A0AAN9FK70</accession>
<gene>
    <name evidence="3" type="ORF">RJT34_23018</name>
</gene>
<evidence type="ECO:0000259" key="2">
    <source>
        <dbReference type="Pfam" id="PF24865"/>
    </source>
</evidence>
<keyword evidence="4" id="KW-1185">Reference proteome</keyword>
<keyword evidence="1" id="KW-0472">Membrane</keyword>
<feature type="transmembrane region" description="Helical" evidence="1">
    <location>
        <begin position="44"/>
        <end position="71"/>
    </location>
</feature>
<dbReference type="Pfam" id="PF24865">
    <property type="entry name" value="DUF7731"/>
    <property type="match status" value="1"/>
</dbReference>